<gene>
    <name evidence="13" type="primary">secF</name>
    <name evidence="15" type="ORF">TAGGR_1615</name>
</gene>
<evidence type="ECO:0000256" key="11">
    <source>
        <dbReference type="ARBA" id="ARBA00061053"/>
    </source>
</evidence>
<evidence type="ECO:0000256" key="12">
    <source>
        <dbReference type="ARBA" id="ARBA00065973"/>
    </source>
</evidence>
<dbReference type="RefSeq" id="WP_153000427.1">
    <property type="nucleotide sequence ID" value="NZ_BCNO01000001.1"/>
</dbReference>
<dbReference type="PANTHER" id="PTHR30081">
    <property type="entry name" value="PROTEIN-EXPORT MEMBRANE PROTEIN SEC"/>
    <property type="match status" value="1"/>
</dbReference>
<dbReference type="GO" id="GO:0043952">
    <property type="term" value="P:protein transport by the Sec complex"/>
    <property type="evidence" value="ECO:0007669"/>
    <property type="project" value="UniProtKB-UniRule"/>
</dbReference>
<dbReference type="InterPro" id="IPR048634">
    <property type="entry name" value="SecD_SecF_C"/>
</dbReference>
<comment type="subunit">
    <text evidence="12">Part of the essential Sec protein translocation apparatus which comprises SecA, SecYEG and auxiliary proteins SecDF-YajC and YidC.</text>
</comment>
<dbReference type="Pfam" id="PF07549">
    <property type="entry name" value="Sec_GG"/>
    <property type="match status" value="1"/>
</dbReference>
<evidence type="ECO:0000256" key="7">
    <source>
        <dbReference type="ARBA" id="ARBA00023010"/>
    </source>
</evidence>
<keyword evidence="8 13" id="KW-0472">Membrane</keyword>
<evidence type="ECO:0000256" key="9">
    <source>
        <dbReference type="ARBA" id="ARBA00059018"/>
    </source>
</evidence>
<dbReference type="PANTHER" id="PTHR30081:SF8">
    <property type="entry name" value="PROTEIN TRANSLOCASE SUBUNIT SECF"/>
    <property type="match status" value="1"/>
</dbReference>
<dbReference type="PRINTS" id="PR01755">
    <property type="entry name" value="SECFTRNLCASE"/>
</dbReference>
<keyword evidence="4 13" id="KW-0812">Transmembrane</keyword>
<dbReference type="InterPro" id="IPR022646">
    <property type="entry name" value="SecD/SecF_CS"/>
</dbReference>
<dbReference type="InterPro" id="IPR055344">
    <property type="entry name" value="SecD_SecF_C_bact"/>
</dbReference>
<dbReference type="HAMAP" id="MF_01464_B">
    <property type="entry name" value="SecF_B"/>
    <property type="match status" value="1"/>
</dbReference>
<evidence type="ECO:0000256" key="4">
    <source>
        <dbReference type="ARBA" id="ARBA00022692"/>
    </source>
</evidence>
<comment type="subunit">
    <text evidence="13">Forms a complex with SecD. Part of the essential Sec protein translocation apparatus which comprises SecA, SecYEG and auxiliary proteins SecDF. Other proteins may also be involved.</text>
</comment>
<name>A0A0U9HQJ0_9BACT</name>
<keyword evidence="3 13" id="KW-1003">Cell membrane</keyword>
<evidence type="ECO:0000256" key="6">
    <source>
        <dbReference type="ARBA" id="ARBA00022989"/>
    </source>
</evidence>
<evidence type="ECO:0000313" key="16">
    <source>
        <dbReference type="Proteomes" id="UP000054976"/>
    </source>
</evidence>
<dbReference type="GO" id="GO:0005886">
    <property type="term" value="C:plasma membrane"/>
    <property type="evidence" value="ECO:0007669"/>
    <property type="project" value="UniProtKB-SubCell"/>
</dbReference>
<keyword evidence="5 13" id="KW-0653">Protein transport</keyword>
<proteinExistence type="inferred from homology"/>
<dbReference type="InterPro" id="IPR005665">
    <property type="entry name" value="SecF_bac"/>
</dbReference>
<evidence type="ECO:0000256" key="1">
    <source>
        <dbReference type="ARBA" id="ARBA00004651"/>
    </source>
</evidence>
<dbReference type="Pfam" id="PF02355">
    <property type="entry name" value="SecD_SecF_C"/>
    <property type="match status" value="1"/>
</dbReference>
<dbReference type="AlphaFoldDB" id="A0A0U9HQJ0"/>
<evidence type="ECO:0000313" key="15">
    <source>
        <dbReference type="EMBL" id="GAQ94434.1"/>
    </source>
</evidence>
<evidence type="ECO:0000256" key="2">
    <source>
        <dbReference type="ARBA" id="ARBA00022448"/>
    </source>
</evidence>
<comment type="caution">
    <text evidence="15">The sequence shown here is derived from an EMBL/GenBank/DDBJ whole genome shotgun (WGS) entry which is preliminary data.</text>
</comment>
<comment type="similarity">
    <text evidence="10">In the C-terminal section; belongs to the SecD/SecF family. SecF subfamily.</text>
</comment>
<comment type="similarity">
    <text evidence="13">Belongs to the SecD/SecF family. SecF subfamily.</text>
</comment>
<keyword evidence="6 13" id="KW-1133">Transmembrane helix</keyword>
<dbReference type="STRING" id="86166.TAGGR_1615"/>
<evidence type="ECO:0000256" key="10">
    <source>
        <dbReference type="ARBA" id="ARBA00060856"/>
    </source>
</evidence>
<keyword evidence="2 13" id="KW-0813">Transport</keyword>
<evidence type="ECO:0000256" key="13">
    <source>
        <dbReference type="HAMAP-Rule" id="MF_01464"/>
    </source>
</evidence>
<sequence>MIQILGKTNIDFLGKKYIALGFSCLMIILGIFAIFQIHEGKANLGVDFAGGLSLQVRFSQPVTLSEIRTILDKAGIKDADIQELPTEKKILIKLKKQQEGAQDAVEKTLKENLANKEPLIESITEIGPKIGERTKRDALLAIAAATLGILIYIAIRFRFHFSIGATVATFHDVMAVLGIFYILNKEINLIFISALLTIAGYSLTDTVVVFDRIRENLGKVAKGTMSLEALMNKSINEVLSRTIVTSLTTFLSAVALFFFGGEVLHDFALAMMIGIVIGTYSSIFVASPVVLLLGKNSLIKR</sequence>
<evidence type="ECO:0000259" key="14">
    <source>
        <dbReference type="Pfam" id="PF02355"/>
    </source>
</evidence>
<keyword evidence="7 13" id="KW-0811">Translocation</keyword>
<dbReference type="NCBIfam" id="TIGR00966">
    <property type="entry name" value="transloc_SecF"/>
    <property type="match status" value="1"/>
</dbReference>
<feature type="domain" description="Protein export membrane protein SecD/SecF C-terminal" evidence="14">
    <location>
        <begin position="114"/>
        <end position="295"/>
    </location>
</feature>
<evidence type="ECO:0000256" key="8">
    <source>
        <dbReference type="ARBA" id="ARBA00023136"/>
    </source>
</evidence>
<dbReference type="GO" id="GO:0015450">
    <property type="term" value="F:protein-transporting ATPase activity"/>
    <property type="evidence" value="ECO:0007669"/>
    <property type="project" value="InterPro"/>
</dbReference>
<feature type="transmembrane region" description="Helical" evidence="13">
    <location>
        <begin position="267"/>
        <end position="293"/>
    </location>
</feature>
<dbReference type="NCBIfam" id="TIGR00916">
    <property type="entry name" value="2A0604s01"/>
    <property type="match status" value="1"/>
</dbReference>
<accession>A0A0U9HQJ0</accession>
<keyword evidence="16" id="KW-1185">Reference proteome</keyword>
<dbReference type="EMBL" id="BCNO01000001">
    <property type="protein sequence ID" value="GAQ94434.1"/>
    <property type="molecule type" value="Genomic_DNA"/>
</dbReference>
<dbReference type="GO" id="GO:0065002">
    <property type="term" value="P:intracellular protein transmembrane transport"/>
    <property type="evidence" value="ECO:0007669"/>
    <property type="project" value="UniProtKB-UniRule"/>
</dbReference>
<dbReference type="FunFam" id="1.20.1640.10:FF:000024">
    <property type="entry name" value="Multifunctional fusion protein"/>
    <property type="match status" value="1"/>
</dbReference>
<feature type="transmembrane region" description="Helical" evidence="13">
    <location>
        <begin position="189"/>
        <end position="210"/>
    </location>
</feature>
<evidence type="ECO:0000256" key="5">
    <source>
        <dbReference type="ARBA" id="ARBA00022927"/>
    </source>
</evidence>
<dbReference type="SUPFAM" id="SSF82866">
    <property type="entry name" value="Multidrug efflux transporter AcrB transmembrane domain"/>
    <property type="match status" value="1"/>
</dbReference>
<feature type="transmembrane region" description="Helical" evidence="13">
    <location>
        <begin position="17"/>
        <end position="37"/>
    </location>
</feature>
<feature type="transmembrane region" description="Helical" evidence="13">
    <location>
        <begin position="138"/>
        <end position="155"/>
    </location>
</feature>
<organism evidence="15 16">
    <name type="scientific">Thermodesulfovibrio aggregans</name>
    <dbReference type="NCBI Taxonomy" id="86166"/>
    <lineage>
        <taxon>Bacteria</taxon>
        <taxon>Pseudomonadati</taxon>
        <taxon>Nitrospirota</taxon>
        <taxon>Thermodesulfovibrionia</taxon>
        <taxon>Thermodesulfovibrionales</taxon>
        <taxon>Thermodesulfovibrionaceae</taxon>
        <taxon>Thermodesulfovibrio</taxon>
    </lineage>
</organism>
<protein>
    <recommendedName>
        <fullName evidence="13">Protein-export membrane protein SecF</fullName>
    </recommendedName>
</protein>
<comment type="subcellular location">
    <subcellularLocation>
        <location evidence="1 13">Cell membrane</location>
        <topology evidence="1 13">Multi-pass membrane protein</topology>
    </subcellularLocation>
</comment>
<dbReference type="InterPro" id="IPR022645">
    <property type="entry name" value="SecD/SecF_bac"/>
</dbReference>
<reference evidence="16" key="1">
    <citation type="submission" date="2016-01" db="EMBL/GenBank/DDBJ databases">
        <title>Draft genome sequence of Thermodesulfovibrio aggregans strain TGE-P1.</title>
        <authorList>
            <person name="Sekiguchi Y."/>
            <person name="Ohashi A."/>
            <person name="Matsuura N."/>
            <person name="Tourlousse M.D."/>
        </authorList>
    </citation>
    <scope>NUCLEOTIDE SEQUENCE [LARGE SCALE GENOMIC DNA]</scope>
    <source>
        <strain evidence="16">TGE-P1</strain>
    </source>
</reference>
<dbReference type="GO" id="GO:0006605">
    <property type="term" value="P:protein targeting"/>
    <property type="evidence" value="ECO:0007669"/>
    <property type="project" value="UniProtKB-UniRule"/>
</dbReference>
<comment type="function">
    <text evidence="9 13">Part of the Sec protein translocase complex. Interacts with the SecYEG preprotein conducting channel. SecDF uses the proton motive force (PMF) to complete protein translocation after the ATP-dependent function of SecA.</text>
</comment>
<feature type="transmembrane region" description="Helical" evidence="13">
    <location>
        <begin position="162"/>
        <end position="183"/>
    </location>
</feature>
<evidence type="ECO:0000256" key="3">
    <source>
        <dbReference type="ARBA" id="ARBA00022475"/>
    </source>
</evidence>
<dbReference type="InterPro" id="IPR022813">
    <property type="entry name" value="SecD/SecF_arch_bac"/>
</dbReference>
<feature type="transmembrane region" description="Helical" evidence="13">
    <location>
        <begin position="238"/>
        <end position="261"/>
    </location>
</feature>
<dbReference type="Gene3D" id="1.20.1640.10">
    <property type="entry name" value="Multidrug efflux transporter AcrB transmembrane domain"/>
    <property type="match status" value="1"/>
</dbReference>
<comment type="similarity">
    <text evidence="11">In the N-terminal section; belongs to the SecD/SecF family. SecD subfamily.</text>
</comment>
<dbReference type="Proteomes" id="UP000054976">
    <property type="component" value="Unassembled WGS sequence"/>
</dbReference>